<keyword evidence="2" id="KW-1185">Reference proteome</keyword>
<proteinExistence type="predicted"/>
<accession>A0ABR0E1C6</accession>
<dbReference type="Proteomes" id="UP001305779">
    <property type="component" value="Unassembled WGS sequence"/>
</dbReference>
<reference evidence="1 2" key="1">
    <citation type="journal article" date="2023" name="G3 (Bethesda)">
        <title>A chromosome-level genome assembly of Zasmidium syzygii isolated from banana leaves.</title>
        <authorList>
            <person name="van Westerhoven A.C."/>
            <person name="Mehrabi R."/>
            <person name="Talebi R."/>
            <person name="Steentjes M.B.F."/>
            <person name="Corcolon B."/>
            <person name="Chong P.A."/>
            <person name="Kema G.H.J."/>
            <person name="Seidl M.F."/>
        </authorList>
    </citation>
    <scope>NUCLEOTIDE SEQUENCE [LARGE SCALE GENOMIC DNA]</scope>
    <source>
        <strain evidence="1 2">P124</strain>
    </source>
</reference>
<sequence length="212" mass="23752">MLISYNDPGASPKYGPPVTPAIFRDKWSAKFQAFFDFKACEADESDPVWMSHLCETGYEVLINFRAQATELRLHHRDFANGAEQEGMPATRADAVKAIGQNNPFFTATSLLWLVDSSLSRLEGMKHGDPVPGTTWQQLPLKCRQRVNELLLKVAEAKTKGWWSVPGDVAQHLSGLVRQGTQSGTWRLPDNEQDQLRGLIREGVPEGMWRASK</sequence>
<evidence type="ECO:0000313" key="1">
    <source>
        <dbReference type="EMBL" id="KAK4495215.1"/>
    </source>
</evidence>
<gene>
    <name evidence="1" type="ORF">PRZ48_013544</name>
</gene>
<evidence type="ECO:0000313" key="2">
    <source>
        <dbReference type="Proteomes" id="UP001305779"/>
    </source>
</evidence>
<name>A0ABR0E1C6_ZASCE</name>
<dbReference type="EMBL" id="JAXOVC010000012">
    <property type="protein sequence ID" value="KAK4495215.1"/>
    <property type="molecule type" value="Genomic_DNA"/>
</dbReference>
<comment type="caution">
    <text evidence="1">The sequence shown here is derived from an EMBL/GenBank/DDBJ whole genome shotgun (WGS) entry which is preliminary data.</text>
</comment>
<protein>
    <submittedName>
        <fullName evidence="1">Uncharacterized protein</fullName>
    </submittedName>
</protein>
<organism evidence="1 2">
    <name type="scientific">Zasmidium cellare</name>
    <name type="common">Wine cellar mold</name>
    <name type="synonym">Racodium cellare</name>
    <dbReference type="NCBI Taxonomy" id="395010"/>
    <lineage>
        <taxon>Eukaryota</taxon>
        <taxon>Fungi</taxon>
        <taxon>Dikarya</taxon>
        <taxon>Ascomycota</taxon>
        <taxon>Pezizomycotina</taxon>
        <taxon>Dothideomycetes</taxon>
        <taxon>Dothideomycetidae</taxon>
        <taxon>Mycosphaerellales</taxon>
        <taxon>Mycosphaerellaceae</taxon>
        <taxon>Zasmidium</taxon>
    </lineage>
</organism>